<evidence type="ECO:0000256" key="1">
    <source>
        <dbReference type="SAM" id="MobiDB-lite"/>
    </source>
</evidence>
<keyword evidence="2" id="KW-0812">Transmembrane</keyword>
<feature type="transmembrane region" description="Helical" evidence="2">
    <location>
        <begin position="110"/>
        <end position="130"/>
    </location>
</feature>
<feature type="compositionally biased region" description="Gly residues" evidence="1">
    <location>
        <begin position="253"/>
        <end position="286"/>
    </location>
</feature>
<reference evidence="3" key="1">
    <citation type="journal article" date="2021" name="PeerJ">
        <title>Extensive microbial diversity within the chicken gut microbiome revealed by metagenomics and culture.</title>
        <authorList>
            <person name="Gilroy R."/>
            <person name="Ravi A."/>
            <person name="Getino M."/>
            <person name="Pursley I."/>
            <person name="Horton D.L."/>
            <person name="Alikhan N.F."/>
            <person name="Baker D."/>
            <person name="Gharbi K."/>
            <person name="Hall N."/>
            <person name="Watson M."/>
            <person name="Adriaenssens E.M."/>
            <person name="Foster-Nyarko E."/>
            <person name="Jarju S."/>
            <person name="Secka A."/>
            <person name="Antonio M."/>
            <person name="Oren A."/>
            <person name="Chaudhuri R.R."/>
            <person name="La Ragione R."/>
            <person name="Hildebrand F."/>
            <person name="Pallen M.J."/>
        </authorList>
    </citation>
    <scope>NUCLEOTIDE SEQUENCE</scope>
    <source>
        <strain evidence="3">CHK33-5263</strain>
    </source>
</reference>
<dbReference type="AlphaFoldDB" id="A0A9D2DYA8"/>
<evidence type="ECO:0000313" key="4">
    <source>
        <dbReference type="Proteomes" id="UP000824044"/>
    </source>
</evidence>
<organism evidence="3 4">
    <name type="scientific">Candidatus Gallimonas intestinigallinarum</name>
    <dbReference type="NCBI Taxonomy" id="2838604"/>
    <lineage>
        <taxon>Bacteria</taxon>
        <taxon>Bacillati</taxon>
        <taxon>Bacillota</taxon>
        <taxon>Clostridia</taxon>
        <taxon>Candidatus Gallimonas</taxon>
    </lineage>
</organism>
<dbReference type="Proteomes" id="UP000824044">
    <property type="component" value="Unassembled WGS sequence"/>
</dbReference>
<feature type="compositionally biased region" description="Low complexity" evidence="1">
    <location>
        <begin position="304"/>
        <end position="313"/>
    </location>
</feature>
<comment type="caution">
    <text evidence="3">The sequence shown here is derived from an EMBL/GenBank/DDBJ whole genome shotgun (WGS) entry which is preliminary data.</text>
</comment>
<keyword evidence="2" id="KW-1133">Transmembrane helix</keyword>
<feature type="region of interest" description="Disordered" evidence="1">
    <location>
        <begin position="243"/>
        <end position="313"/>
    </location>
</feature>
<feature type="transmembrane region" description="Helical" evidence="2">
    <location>
        <begin position="174"/>
        <end position="192"/>
    </location>
</feature>
<feature type="transmembrane region" description="Helical" evidence="2">
    <location>
        <begin position="204"/>
        <end position="223"/>
    </location>
</feature>
<evidence type="ECO:0000256" key="2">
    <source>
        <dbReference type="SAM" id="Phobius"/>
    </source>
</evidence>
<feature type="transmembrane region" description="Helical" evidence="2">
    <location>
        <begin position="42"/>
        <end position="69"/>
    </location>
</feature>
<proteinExistence type="predicted"/>
<gene>
    <name evidence="3" type="ORF">H9812_07550</name>
</gene>
<dbReference type="EMBL" id="DXBS01000137">
    <property type="protein sequence ID" value="HIZ25300.1"/>
    <property type="molecule type" value="Genomic_DNA"/>
</dbReference>
<keyword evidence="2" id="KW-0472">Membrane</keyword>
<name>A0A9D2DYA8_9FIRM</name>
<reference evidence="3" key="2">
    <citation type="submission" date="2021-04" db="EMBL/GenBank/DDBJ databases">
        <authorList>
            <person name="Gilroy R."/>
        </authorList>
    </citation>
    <scope>NUCLEOTIDE SEQUENCE</scope>
    <source>
        <strain evidence="3">CHK33-5263</strain>
    </source>
</reference>
<evidence type="ECO:0000313" key="3">
    <source>
        <dbReference type="EMBL" id="HIZ25300.1"/>
    </source>
</evidence>
<sequence length="313" mass="34417">MEFFDFAYIAQLLMQYTMSFTVDVSADLQTQLEAFVAAYRQAMLIGLCIAAGIYLVCLVMGGIGMHVMAKKRGMKGSWMAFLPFLNTLYAGKLAGETNFFGKKVKWMGGAAALLEFVHVGLSVFSFYILFSFMRPEYCDPITTADGLFGGAEFVSSKLPVGMRWMLTADTVCEILIYVFYILMLLAMCLMFYSFYRKYYARSPFIMMFLSALFPFRGIVIFAVRNNAPVDYDAWMRRKMEEFNRRQQQNRPGNYGGYGGYNGQGGGPNDPGSSGGYGGAGGQGGTGENPFPDFGGANGSGDSGSGSDSPFSDF</sequence>
<protein>
    <submittedName>
        <fullName evidence="3">Uncharacterized protein</fullName>
    </submittedName>
</protein>
<accession>A0A9D2DYA8</accession>